<gene>
    <name evidence="1" type="ordered locus">Dred_1838</name>
</gene>
<evidence type="ECO:0000313" key="2">
    <source>
        <dbReference type="Proteomes" id="UP000001556"/>
    </source>
</evidence>
<accession>A4J5L0</accession>
<dbReference type="eggNOG" id="COG3860">
    <property type="taxonomic scope" value="Bacteria"/>
</dbReference>
<dbReference type="RefSeq" id="WP_011878175.1">
    <property type="nucleotide sequence ID" value="NC_009253.1"/>
</dbReference>
<organism evidence="1 2">
    <name type="scientific">Desulforamulus reducens (strain ATCC BAA-1160 / DSM 100696 / MI-1)</name>
    <name type="common">Desulfotomaculum reducens</name>
    <dbReference type="NCBI Taxonomy" id="349161"/>
    <lineage>
        <taxon>Bacteria</taxon>
        <taxon>Bacillati</taxon>
        <taxon>Bacillota</taxon>
        <taxon>Clostridia</taxon>
        <taxon>Eubacteriales</taxon>
        <taxon>Peptococcaceae</taxon>
        <taxon>Desulforamulus</taxon>
    </lineage>
</organism>
<dbReference type="OrthoDB" id="9789954at2"/>
<keyword evidence="2" id="KW-1185">Reference proteome</keyword>
<protein>
    <submittedName>
        <fullName evidence="1">LuxR family transcriptional regulator</fullName>
    </submittedName>
</protein>
<proteinExistence type="predicted"/>
<dbReference type="EMBL" id="CP000612">
    <property type="protein sequence ID" value="ABO50363.1"/>
    <property type="molecule type" value="Genomic_DNA"/>
</dbReference>
<dbReference type="CDD" id="cd10451">
    <property type="entry name" value="GIY-YIG_LuxR_like"/>
    <property type="match status" value="1"/>
</dbReference>
<reference evidence="1 2" key="1">
    <citation type="submission" date="2007-03" db="EMBL/GenBank/DDBJ databases">
        <title>Complete sequence of Desulfotomaculum reducens MI-1.</title>
        <authorList>
            <consortium name="US DOE Joint Genome Institute"/>
            <person name="Copeland A."/>
            <person name="Lucas S."/>
            <person name="Lapidus A."/>
            <person name="Barry K."/>
            <person name="Detter J.C."/>
            <person name="Glavina del Rio T."/>
            <person name="Hammon N."/>
            <person name="Israni S."/>
            <person name="Dalin E."/>
            <person name="Tice H."/>
            <person name="Pitluck S."/>
            <person name="Sims D."/>
            <person name="Brettin T."/>
            <person name="Bruce D."/>
            <person name="Han C."/>
            <person name="Tapia R."/>
            <person name="Schmutz J."/>
            <person name="Larimer F."/>
            <person name="Land M."/>
            <person name="Hauser L."/>
            <person name="Kyrpides N."/>
            <person name="Kim E."/>
            <person name="Tebo B.M."/>
            <person name="Richardson P."/>
        </authorList>
    </citation>
    <scope>NUCLEOTIDE SEQUENCE [LARGE SCALE GENOMIC DNA]</scope>
    <source>
        <strain evidence="1 2">MI-1</strain>
    </source>
</reference>
<dbReference type="Proteomes" id="UP000001556">
    <property type="component" value="Chromosome"/>
</dbReference>
<dbReference type="KEGG" id="drm:Dred_1838"/>
<sequence>MDRRKELKQQYKQMKTEGGVYQIKNTKNQKVLVIATPNLKTMIGRKVELRGGGHKNKQLQEDWNTFGEEAFVFEVLEVLEEKEEGFFDKADELKKLEKKWLEKLQPFGEHGYNKISKREQAK</sequence>
<dbReference type="HOGENOM" id="CLU_146070_0_0_9"/>
<dbReference type="STRING" id="349161.Dred_1838"/>
<evidence type="ECO:0000313" key="1">
    <source>
        <dbReference type="EMBL" id="ABO50363.1"/>
    </source>
</evidence>
<dbReference type="SUPFAM" id="SSF82771">
    <property type="entry name" value="GIY-YIG endonuclease"/>
    <property type="match status" value="1"/>
</dbReference>
<dbReference type="Gene3D" id="3.40.1440.10">
    <property type="entry name" value="GIY-YIG endonuclease"/>
    <property type="match status" value="1"/>
</dbReference>
<name>A4J5L0_DESRM</name>
<dbReference type="AlphaFoldDB" id="A4J5L0"/>
<dbReference type="InterPro" id="IPR035901">
    <property type="entry name" value="GIY-YIG_endonuc_sf"/>
</dbReference>